<dbReference type="PANTHER" id="PTHR33751">
    <property type="entry name" value="CBB3-TYPE CYTOCHROME C OXIDASE SUBUNIT FIXP"/>
    <property type="match status" value="1"/>
</dbReference>
<dbReference type="AlphaFoldDB" id="A0A139BTN4"/>
<feature type="binding site" description="axial binding residue" evidence="20">
    <location>
        <position position="250"/>
    </location>
    <ligand>
        <name>heme c</name>
        <dbReference type="ChEBI" id="CHEBI:61717"/>
        <label>2</label>
    </ligand>
    <ligandPart>
        <name>Fe</name>
        <dbReference type="ChEBI" id="CHEBI:18248"/>
    </ligandPart>
</feature>
<keyword evidence="12 19" id="KW-0375">Hydrogen ion transport</keyword>
<dbReference type="SUPFAM" id="SSF46626">
    <property type="entry name" value="Cytochrome c"/>
    <property type="match status" value="2"/>
</dbReference>
<feature type="binding site" description="axial binding residue" evidence="20">
    <location>
        <position position="198"/>
    </location>
    <ligand>
        <name>heme c</name>
        <dbReference type="ChEBI" id="CHEBI:61717"/>
        <label>2</label>
    </ligand>
    <ligandPart>
        <name>Fe</name>
        <dbReference type="ChEBI" id="CHEBI:18248"/>
    </ligandPart>
</feature>
<protein>
    <recommendedName>
        <fullName evidence="19">Cbb3-type cytochrome c oxidase subunit</fullName>
    </recommendedName>
</protein>
<evidence type="ECO:0000259" key="23">
    <source>
        <dbReference type="PROSITE" id="PS51007"/>
    </source>
</evidence>
<evidence type="ECO:0000256" key="19">
    <source>
        <dbReference type="PIRNR" id="PIRNR000006"/>
    </source>
</evidence>
<dbReference type="InterPro" id="IPR038414">
    <property type="entry name" value="CcoP_N_sf"/>
</dbReference>
<accession>A0A139BTN4</accession>
<evidence type="ECO:0000256" key="10">
    <source>
        <dbReference type="ARBA" id="ARBA00022723"/>
    </source>
</evidence>
<evidence type="ECO:0000256" key="5">
    <source>
        <dbReference type="ARBA" id="ARBA00022475"/>
    </source>
</evidence>
<keyword evidence="6 19" id="KW-0997">Cell inner membrane</keyword>
<dbReference type="EMBL" id="LSLI01000034">
    <property type="protein sequence ID" value="KXS32320.1"/>
    <property type="molecule type" value="Genomic_DNA"/>
</dbReference>
<comment type="function">
    <text evidence="19">C-type cytochrome. Part of the cbb3-type cytochrome c oxidase complex.</text>
</comment>
<evidence type="ECO:0000256" key="15">
    <source>
        <dbReference type="ARBA" id="ARBA00023002"/>
    </source>
</evidence>
<evidence type="ECO:0000256" key="2">
    <source>
        <dbReference type="ARBA" id="ARBA00004673"/>
    </source>
</evidence>
<evidence type="ECO:0000256" key="8">
    <source>
        <dbReference type="ARBA" id="ARBA00022660"/>
    </source>
</evidence>
<dbReference type="GO" id="GO:0046872">
    <property type="term" value="F:metal ion binding"/>
    <property type="evidence" value="ECO:0007669"/>
    <property type="project" value="UniProtKB-KW"/>
</dbReference>
<dbReference type="GO" id="GO:0016491">
    <property type="term" value="F:oxidoreductase activity"/>
    <property type="evidence" value="ECO:0007669"/>
    <property type="project" value="UniProtKB-KW"/>
</dbReference>
<evidence type="ECO:0000256" key="9">
    <source>
        <dbReference type="ARBA" id="ARBA00022692"/>
    </source>
</evidence>
<dbReference type="GO" id="GO:0009055">
    <property type="term" value="F:electron transfer activity"/>
    <property type="evidence" value="ECO:0007669"/>
    <property type="project" value="InterPro"/>
</dbReference>
<keyword evidence="11" id="KW-0677">Repeat</keyword>
<comment type="caution">
    <text evidence="24">The sequence shown here is derived from an EMBL/GenBank/DDBJ whole genome shotgun (WGS) entry which is preliminary data.</text>
</comment>
<feature type="domain" description="Cytochrome c" evidence="23">
    <location>
        <begin position="137"/>
        <end position="221"/>
    </location>
</feature>
<feature type="binding site" description="covalent" evidence="21">
    <location>
        <position position="150"/>
    </location>
    <ligand>
        <name>heme c</name>
        <dbReference type="ChEBI" id="CHEBI:61717"/>
        <label>1</label>
    </ligand>
</feature>
<feature type="binding site" description="axial binding residue" evidence="20">
    <location>
        <position position="299"/>
    </location>
    <ligand>
        <name>heme c</name>
        <dbReference type="ChEBI" id="CHEBI:61717"/>
        <label>1</label>
    </ligand>
    <ligandPart>
        <name>Fe</name>
        <dbReference type="ChEBI" id="CHEBI:18248"/>
    </ligandPart>
</feature>
<keyword evidence="13 19" id="KW-0249">Electron transport</keyword>
<evidence type="ECO:0000256" key="3">
    <source>
        <dbReference type="ARBA" id="ARBA00006113"/>
    </source>
</evidence>
<evidence type="ECO:0000256" key="1">
    <source>
        <dbReference type="ARBA" id="ARBA00004533"/>
    </source>
</evidence>
<dbReference type="GO" id="GO:0006119">
    <property type="term" value="P:oxidative phosphorylation"/>
    <property type="evidence" value="ECO:0007669"/>
    <property type="project" value="UniProtKB-UniPathway"/>
</dbReference>
<feature type="domain" description="Cytochrome c" evidence="23">
    <location>
        <begin position="232"/>
        <end position="324"/>
    </location>
</feature>
<dbReference type="Proteomes" id="UP000070578">
    <property type="component" value="Unassembled WGS sequence"/>
</dbReference>
<evidence type="ECO:0000256" key="4">
    <source>
        <dbReference type="ARBA" id="ARBA00022448"/>
    </source>
</evidence>
<feature type="binding site" description="axial binding residue" evidence="20">
    <location>
        <position position="154"/>
    </location>
    <ligand>
        <name>heme c</name>
        <dbReference type="ChEBI" id="CHEBI:61717"/>
        <label>1</label>
    </ligand>
    <ligandPart>
        <name>Fe</name>
        <dbReference type="ChEBI" id="CHEBI:18248"/>
    </ligandPart>
</feature>
<reference evidence="24 25" key="2">
    <citation type="submission" date="2016-03" db="EMBL/GenBank/DDBJ databases">
        <title>New uncultured bacterium of the family Gallionellaceae from acid mine drainage: description and reconstruction of genome based on metagenomic analysis of microbial community.</title>
        <authorList>
            <person name="Kadnikov V."/>
            <person name="Ivasenko D."/>
            <person name="Beletsky A."/>
            <person name="Mardanov A."/>
            <person name="Danilova E."/>
            <person name="Pimenov N."/>
            <person name="Karnachuk O."/>
            <person name="Ravin N."/>
        </authorList>
    </citation>
    <scope>NUCLEOTIDE SEQUENCE [LARGE SCALE GENOMIC DNA]</scope>
    <source>
        <strain evidence="24">ShG14-8</strain>
    </source>
</reference>
<dbReference type="InterPro" id="IPR036909">
    <property type="entry name" value="Cyt_c-like_dom_sf"/>
</dbReference>
<keyword evidence="17 19" id="KW-0406">Ion transport</keyword>
<keyword evidence="16 19" id="KW-0408">Iron</keyword>
<comment type="pathway">
    <text evidence="2 19">Energy metabolism; oxidative phosphorylation.</text>
</comment>
<evidence type="ECO:0000256" key="17">
    <source>
        <dbReference type="ARBA" id="ARBA00023065"/>
    </source>
</evidence>
<dbReference type="PIRSF" id="PIRSF000006">
    <property type="entry name" value="Cbb3-Cox_fixP"/>
    <property type="match status" value="1"/>
</dbReference>
<keyword evidence="15 19" id="KW-0560">Oxidoreductase</keyword>
<keyword evidence="14 22" id="KW-1133">Transmembrane helix</keyword>
<gene>
    <name evidence="24" type="ORF">AWT59_1579</name>
</gene>
<dbReference type="InterPro" id="IPR050597">
    <property type="entry name" value="Cytochrome_c_Oxidase_Subunit"/>
</dbReference>
<dbReference type="PATRIC" id="fig|1796491.3.peg.1732"/>
<evidence type="ECO:0000313" key="24">
    <source>
        <dbReference type="EMBL" id="KXS32320.1"/>
    </source>
</evidence>
<evidence type="ECO:0000256" key="6">
    <source>
        <dbReference type="ARBA" id="ARBA00022519"/>
    </source>
</evidence>
<organism evidence="24 25">
    <name type="scientific">Candidatus Gallionella acididurans</name>
    <dbReference type="NCBI Taxonomy" id="1796491"/>
    <lineage>
        <taxon>Bacteria</taxon>
        <taxon>Pseudomonadati</taxon>
        <taxon>Pseudomonadota</taxon>
        <taxon>Betaproteobacteria</taxon>
        <taxon>Nitrosomonadales</taxon>
        <taxon>Gallionellaceae</taxon>
        <taxon>Gallionella</taxon>
    </lineage>
</organism>
<feature type="transmembrane region" description="Helical" evidence="22">
    <location>
        <begin position="59"/>
        <end position="78"/>
    </location>
</feature>
<name>A0A139BTN4_9PROT</name>
<evidence type="ECO:0000256" key="18">
    <source>
        <dbReference type="ARBA" id="ARBA00023136"/>
    </source>
</evidence>
<comment type="cofactor">
    <cofactor evidence="19 21">
        <name>heme c</name>
        <dbReference type="ChEBI" id="CHEBI:61717"/>
    </cofactor>
    <text evidence="19 21">Binds 2 heme C groups per subunit.</text>
</comment>
<dbReference type="GO" id="GO:0020037">
    <property type="term" value="F:heme binding"/>
    <property type="evidence" value="ECO:0007669"/>
    <property type="project" value="InterPro"/>
</dbReference>
<sequence>MSEDQNPSGNGKGQTREQHIHRAEGGNKNPYQNPDGGVTTTGHVWDDDLADFANQPPRWWMLALTASAIWVVAYWLYYPSVPVPSSNTYFKGVGGWTAIKEMEADKGEVDAVRGKYEARIKNMAPAAILADSDLTEYVKRSGKVLFGDNCAPCHGTNGVGTRDKEGLVAPILDDDDWLYGGRIDDIYTTISGGRQGMMSAHKDSLSAQQIDDVALYVKAMSDEGKDKADADSAGAAGRKVFMESDCTACHGADARGIQAMGSANLTDKVWRFDGSLEGIKQTITYGVNSGDSKTRVAIMPSFTQAGKLSDADIKKLAVYVYKFGGGQPDTPAVPAQAVTAAPASKAR</sequence>
<dbReference type="GO" id="GO:1902600">
    <property type="term" value="P:proton transmembrane transport"/>
    <property type="evidence" value="ECO:0007669"/>
    <property type="project" value="UniProtKB-KW"/>
</dbReference>
<keyword evidence="5 19" id="KW-1003">Cell membrane</keyword>
<proteinExistence type="inferred from homology"/>
<comment type="subcellular location">
    <subcellularLocation>
        <location evidence="1 19">Cell inner membrane</location>
    </subcellularLocation>
</comment>
<feature type="binding site" description="covalent" evidence="21">
    <location>
        <position position="246"/>
    </location>
    <ligand>
        <name>heme c</name>
        <dbReference type="ChEBI" id="CHEBI:61717"/>
        <label>2</label>
    </ligand>
</feature>
<comment type="subunit">
    <text evidence="19">Component of the cbb3-type cytochrome c oxidase.</text>
</comment>
<evidence type="ECO:0000256" key="20">
    <source>
        <dbReference type="PIRSR" id="PIRSR000006-1"/>
    </source>
</evidence>
<evidence type="ECO:0000256" key="21">
    <source>
        <dbReference type="PIRSR" id="PIRSR000006-2"/>
    </source>
</evidence>
<dbReference type="Gene3D" id="6.10.280.130">
    <property type="match status" value="1"/>
</dbReference>
<reference evidence="24 25" key="1">
    <citation type="submission" date="2016-02" db="EMBL/GenBank/DDBJ databases">
        <authorList>
            <person name="Wen L."/>
            <person name="He K."/>
            <person name="Yang H."/>
        </authorList>
    </citation>
    <scope>NUCLEOTIDE SEQUENCE [LARGE SCALE GENOMIC DNA]</scope>
    <source>
        <strain evidence="24">ShG14-8</strain>
    </source>
</reference>
<evidence type="ECO:0000256" key="7">
    <source>
        <dbReference type="ARBA" id="ARBA00022617"/>
    </source>
</evidence>
<dbReference type="NCBIfam" id="TIGR00782">
    <property type="entry name" value="ccoP"/>
    <property type="match status" value="1"/>
</dbReference>
<evidence type="ECO:0000256" key="14">
    <source>
        <dbReference type="ARBA" id="ARBA00022989"/>
    </source>
</evidence>
<keyword evidence="10 19" id="KW-0479">Metal-binding</keyword>
<feature type="binding site" description="covalent" evidence="21">
    <location>
        <position position="249"/>
    </location>
    <ligand>
        <name>heme c</name>
        <dbReference type="ChEBI" id="CHEBI:61717"/>
        <label>2</label>
    </ligand>
</feature>
<dbReference type="PANTHER" id="PTHR33751:SF1">
    <property type="entry name" value="CBB3-TYPE CYTOCHROME C OXIDASE SUBUNIT FIXP"/>
    <property type="match status" value="1"/>
</dbReference>
<evidence type="ECO:0000313" key="25">
    <source>
        <dbReference type="Proteomes" id="UP000070578"/>
    </source>
</evidence>
<keyword evidence="4 19" id="KW-0813">Transport</keyword>
<dbReference type="Pfam" id="PF14715">
    <property type="entry name" value="FixP_N"/>
    <property type="match status" value="1"/>
</dbReference>
<evidence type="ECO:0000256" key="12">
    <source>
        <dbReference type="ARBA" id="ARBA00022781"/>
    </source>
</evidence>
<comment type="similarity">
    <text evidence="3 19">Belongs to the CcoP / FixP family.</text>
</comment>
<dbReference type="PROSITE" id="PS51007">
    <property type="entry name" value="CYTC"/>
    <property type="match status" value="2"/>
</dbReference>
<keyword evidence="7 19" id="KW-0349">Heme</keyword>
<keyword evidence="18 19" id="KW-0472">Membrane</keyword>
<dbReference type="Pfam" id="PF13442">
    <property type="entry name" value="Cytochrome_CBB3"/>
    <property type="match status" value="1"/>
</dbReference>
<dbReference type="UniPathway" id="UPA00705"/>
<dbReference type="InterPro" id="IPR004678">
    <property type="entry name" value="Cyt_c_oxidase_cbb3_su3"/>
</dbReference>
<feature type="binding site" description="covalent" evidence="21">
    <location>
        <position position="153"/>
    </location>
    <ligand>
        <name>heme c</name>
        <dbReference type="ChEBI" id="CHEBI:61717"/>
        <label>1</label>
    </ligand>
</feature>
<dbReference type="GO" id="GO:0005886">
    <property type="term" value="C:plasma membrane"/>
    <property type="evidence" value="ECO:0007669"/>
    <property type="project" value="UniProtKB-SubCell"/>
</dbReference>
<keyword evidence="8 19" id="KW-0679">Respiratory chain</keyword>
<dbReference type="InterPro" id="IPR032858">
    <property type="entry name" value="CcoP_N"/>
</dbReference>
<dbReference type="Pfam" id="PF00034">
    <property type="entry name" value="Cytochrom_C"/>
    <property type="match status" value="1"/>
</dbReference>
<evidence type="ECO:0000256" key="11">
    <source>
        <dbReference type="ARBA" id="ARBA00022737"/>
    </source>
</evidence>
<evidence type="ECO:0000256" key="22">
    <source>
        <dbReference type="SAM" id="Phobius"/>
    </source>
</evidence>
<dbReference type="InterPro" id="IPR009056">
    <property type="entry name" value="Cyt_c-like_dom"/>
</dbReference>
<evidence type="ECO:0000256" key="13">
    <source>
        <dbReference type="ARBA" id="ARBA00022982"/>
    </source>
</evidence>
<dbReference type="Gene3D" id="1.10.760.10">
    <property type="entry name" value="Cytochrome c-like domain"/>
    <property type="match status" value="2"/>
</dbReference>
<evidence type="ECO:0000256" key="16">
    <source>
        <dbReference type="ARBA" id="ARBA00023004"/>
    </source>
</evidence>
<keyword evidence="9 22" id="KW-0812">Transmembrane</keyword>